<proteinExistence type="predicted"/>
<feature type="region of interest" description="Disordered" evidence="1">
    <location>
        <begin position="1"/>
        <end position="20"/>
    </location>
</feature>
<evidence type="ECO:0000256" key="1">
    <source>
        <dbReference type="SAM" id="MobiDB-lite"/>
    </source>
</evidence>
<dbReference type="VEuPathDB" id="FungiDB:H257_02893"/>
<reference evidence="2 3" key="1">
    <citation type="submission" date="2018-08" db="EMBL/GenBank/DDBJ databases">
        <title>Aphanomyces genome sequencing and annotation.</title>
        <authorList>
            <person name="Minardi D."/>
            <person name="Oidtmann B."/>
            <person name="Van Der Giezen M."/>
            <person name="Studholme D.J."/>
        </authorList>
    </citation>
    <scope>NUCLEOTIDE SEQUENCE [LARGE SCALE GENOMIC DNA]</scope>
    <source>
        <strain evidence="2 3">Yx</strain>
    </source>
</reference>
<protein>
    <submittedName>
        <fullName evidence="2">Uncharacterized protein</fullName>
    </submittedName>
</protein>
<name>A0A397C146_APHAT</name>
<dbReference type="Proteomes" id="UP000266239">
    <property type="component" value="Unassembled WGS sequence"/>
</dbReference>
<organism evidence="2 3">
    <name type="scientific">Aphanomyces astaci</name>
    <name type="common">Crayfish plague agent</name>
    <dbReference type="NCBI Taxonomy" id="112090"/>
    <lineage>
        <taxon>Eukaryota</taxon>
        <taxon>Sar</taxon>
        <taxon>Stramenopiles</taxon>
        <taxon>Oomycota</taxon>
        <taxon>Saprolegniomycetes</taxon>
        <taxon>Saprolegniales</taxon>
        <taxon>Verrucalvaceae</taxon>
        <taxon>Aphanomyces</taxon>
    </lineage>
</organism>
<evidence type="ECO:0000313" key="2">
    <source>
        <dbReference type="EMBL" id="RHY27255.1"/>
    </source>
</evidence>
<dbReference type="AlphaFoldDB" id="A0A397C146"/>
<dbReference type="EMBL" id="QUTA01002403">
    <property type="protein sequence ID" value="RHY27255.1"/>
    <property type="molecule type" value="Genomic_DNA"/>
</dbReference>
<evidence type="ECO:0000313" key="3">
    <source>
        <dbReference type="Proteomes" id="UP000266239"/>
    </source>
</evidence>
<accession>A0A397C146</accession>
<sequence length="236" mass="26004">MAASVPLPSEEPPATQAAEDVDMGFDDAVKDFAWPMPEKILGIQKVAWKAAGEDVTNVTWSVSDRCYVSVAGKIWIPETAGTGGVTPVTAFQGLPSLTPLVGSYTQGQRKYSWLSKARQKHMDALRKAMDNMLRDVAVRSEKLRQQARGRRENNAHVRLAKFALGDFVLLGKSIKFPTKLALNSKGPYRVSRVDSDYVMEVQKLVETFATSVHHASRLKFFSDAALDVTDALVDYA</sequence>
<comment type="caution">
    <text evidence="2">The sequence shown here is derived from an EMBL/GenBank/DDBJ whole genome shotgun (WGS) entry which is preliminary data.</text>
</comment>
<gene>
    <name evidence="2" type="ORF">DYB25_014338</name>
</gene>
<feature type="non-terminal residue" evidence="2">
    <location>
        <position position="236"/>
    </location>
</feature>